<evidence type="ECO:0000256" key="7">
    <source>
        <dbReference type="SAM" id="Phobius"/>
    </source>
</evidence>
<keyword evidence="7" id="KW-0812">Transmembrane</keyword>
<evidence type="ECO:0000256" key="3">
    <source>
        <dbReference type="ARBA" id="ARBA00022801"/>
    </source>
</evidence>
<dbReference type="Pfam" id="PF16491">
    <property type="entry name" value="Peptidase_M48_N"/>
    <property type="match status" value="1"/>
</dbReference>
<dbReference type="AlphaFoldDB" id="A0A917B8R7"/>
<dbReference type="EMBL" id="BMKQ01000001">
    <property type="protein sequence ID" value="GGF31538.1"/>
    <property type="molecule type" value="Genomic_DNA"/>
</dbReference>
<comment type="cofactor">
    <cofactor evidence="6">
        <name>Zn(2+)</name>
        <dbReference type="ChEBI" id="CHEBI:29105"/>
    </cofactor>
    <text evidence="6">Binds 1 zinc ion per subunit.</text>
</comment>
<feature type="transmembrane region" description="Helical" evidence="7">
    <location>
        <begin position="56"/>
        <end position="76"/>
    </location>
</feature>
<dbReference type="GO" id="GO:0004222">
    <property type="term" value="F:metalloendopeptidase activity"/>
    <property type="evidence" value="ECO:0007669"/>
    <property type="project" value="InterPro"/>
</dbReference>
<keyword evidence="5 6" id="KW-0482">Metalloprotease</keyword>
<comment type="similarity">
    <text evidence="6">Belongs to the peptidase M48 family.</text>
</comment>
<dbReference type="InterPro" id="IPR032456">
    <property type="entry name" value="Peptidase_M48_N"/>
</dbReference>
<keyword evidence="7" id="KW-0472">Membrane</keyword>
<protein>
    <recommendedName>
        <fullName evidence="12">M48 family peptidase</fullName>
    </recommendedName>
</protein>
<proteinExistence type="inferred from homology"/>
<organism evidence="10 11">
    <name type="scientific">Marmoricola endophyticus</name>
    <dbReference type="NCBI Taxonomy" id="2040280"/>
    <lineage>
        <taxon>Bacteria</taxon>
        <taxon>Bacillati</taxon>
        <taxon>Actinomycetota</taxon>
        <taxon>Actinomycetes</taxon>
        <taxon>Propionibacteriales</taxon>
        <taxon>Nocardioidaceae</taxon>
        <taxon>Marmoricola</taxon>
    </lineage>
</organism>
<feature type="domain" description="CAAX prenyl protease 1 N-terminal" evidence="9">
    <location>
        <begin position="35"/>
        <end position="192"/>
    </location>
</feature>
<name>A0A917B8R7_9ACTN</name>
<reference evidence="10" key="2">
    <citation type="submission" date="2020-09" db="EMBL/GenBank/DDBJ databases">
        <authorList>
            <person name="Sun Q."/>
            <person name="Zhou Y."/>
        </authorList>
    </citation>
    <scope>NUCLEOTIDE SEQUENCE</scope>
    <source>
        <strain evidence="10">CGMCC 1.16067</strain>
    </source>
</reference>
<reference evidence="10" key="1">
    <citation type="journal article" date="2014" name="Int. J. Syst. Evol. Microbiol.">
        <title>Complete genome sequence of Corynebacterium casei LMG S-19264T (=DSM 44701T), isolated from a smear-ripened cheese.</title>
        <authorList>
            <consortium name="US DOE Joint Genome Institute (JGI-PGF)"/>
            <person name="Walter F."/>
            <person name="Albersmeier A."/>
            <person name="Kalinowski J."/>
            <person name="Ruckert C."/>
        </authorList>
    </citation>
    <scope>NUCLEOTIDE SEQUENCE</scope>
    <source>
        <strain evidence="10">CGMCC 1.16067</strain>
    </source>
</reference>
<comment type="caution">
    <text evidence="10">The sequence shown here is derived from an EMBL/GenBank/DDBJ whole genome shotgun (WGS) entry which is preliminary data.</text>
</comment>
<gene>
    <name evidence="10" type="ORF">GCM10011519_01110</name>
</gene>
<sequence length="415" mass="44400">MVVLLGLVGFAVVAVLRVPWDLLPDTRSLPAVRPSEVLDPTVLARATRYSATQRGLSLSSLGVSLLVALVLGLTRVGSRLLGRLRGWWWVRVLVGSLLLLLVGRVLTLPFALASRHESLEAGLSRQGLGSWVQDQVVALGVTTVYTAVAAIVLIGLARRAPRSWPVWCALVSAVLVVLGSFVYPVVVEPLNNQFASLPAGPLREGVLRLADREGVEVDDVLVADASRRTTTLNAYVTGFGATRRVVLWDNTVRDLPRDQVLSIVAHELGHARDDDVLTGTLLGAFGAVLGVGLLGLLLQPGERTSWWVRRSGAAGPHDVRVLALLLALTSAGELLATPVEDTVSRALEARADQTALRATRDPSAFEAMQRRLAAQSLGDPDPPLVYRLVFGTHPTTVQRIGAARAYAEGTVRAGR</sequence>
<feature type="transmembrane region" description="Helical" evidence="7">
    <location>
        <begin position="164"/>
        <end position="186"/>
    </location>
</feature>
<evidence type="ECO:0000256" key="2">
    <source>
        <dbReference type="ARBA" id="ARBA00022723"/>
    </source>
</evidence>
<evidence type="ECO:0000313" key="11">
    <source>
        <dbReference type="Proteomes" id="UP000649179"/>
    </source>
</evidence>
<evidence type="ECO:0000256" key="5">
    <source>
        <dbReference type="ARBA" id="ARBA00023049"/>
    </source>
</evidence>
<evidence type="ECO:0000259" key="9">
    <source>
        <dbReference type="Pfam" id="PF16491"/>
    </source>
</evidence>
<keyword evidence="11" id="KW-1185">Reference proteome</keyword>
<dbReference type="GO" id="GO:0046872">
    <property type="term" value="F:metal ion binding"/>
    <property type="evidence" value="ECO:0007669"/>
    <property type="project" value="UniProtKB-KW"/>
</dbReference>
<evidence type="ECO:0008006" key="12">
    <source>
        <dbReference type="Google" id="ProtNLM"/>
    </source>
</evidence>
<feature type="domain" description="Peptidase M48" evidence="8">
    <location>
        <begin position="200"/>
        <end position="405"/>
    </location>
</feature>
<keyword evidence="1 6" id="KW-0645">Protease</keyword>
<evidence type="ECO:0000259" key="8">
    <source>
        <dbReference type="Pfam" id="PF01435"/>
    </source>
</evidence>
<feature type="transmembrane region" description="Helical" evidence="7">
    <location>
        <begin position="136"/>
        <end position="157"/>
    </location>
</feature>
<keyword evidence="3 6" id="KW-0378">Hydrolase</keyword>
<evidence type="ECO:0000256" key="1">
    <source>
        <dbReference type="ARBA" id="ARBA00022670"/>
    </source>
</evidence>
<dbReference type="Gene3D" id="3.30.2010.10">
    <property type="entry name" value="Metalloproteases ('zincins'), catalytic domain"/>
    <property type="match status" value="1"/>
</dbReference>
<dbReference type="PANTHER" id="PTHR10120">
    <property type="entry name" value="CAAX PRENYL PROTEASE 1"/>
    <property type="match status" value="1"/>
</dbReference>
<feature type="transmembrane region" description="Helical" evidence="7">
    <location>
        <begin position="88"/>
        <end position="112"/>
    </location>
</feature>
<keyword evidence="4 6" id="KW-0862">Zinc</keyword>
<evidence type="ECO:0000256" key="6">
    <source>
        <dbReference type="RuleBase" id="RU003983"/>
    </source>
</evidence>
<accession>A0A917B8R7</accession>
<keyword evidence="2" id="KW-0479">Metal-binding</keyword>
<dbReference type="GO" id="GO:0006508">
    <property type="term" value="P:proteolysis"/>
    <property type="evidence" value="ECO:0007669"/>
    <property type="project" value="UniProtKB-KW"/>
</dbReference>
<evidence type="ECO:0000256" key="4">
    <source>
        <dbReference type="ARBA" id="ARBA00022833"/>
    </source>
</evidence>
<keyword evidence="7" id="KW-1133">Transmembrane helix</keyword>
<dbReference type="InterPro" id="IPR001915">
    <property type="entry name" value="Peptidase_M48"/>
</dbReference>
<dbReference type="Pfam" id="PF01435">
    <property type="entry name" value="Peptidase_M48"/>
    <property type="match status" value="1"/>
</dbReference>
<feature type="transmembrane region" description="Helical" evidence="7">
    <location>
        <begin position="276"/>
        <end position="298"/>
    </location>
</feature>
<dbReference type="Proteomes" id="UP000649179">
    <property type="component" value="Unassembled WGS sequence"/>
</dbReference>
<evidence type="ECO:0000313" key="10">
    <source>
        <dbReference type="EMBL" id="GGF31538.1"/>
    </source>
</evidence>